<gene>
    <name evidence="3" type="ORF">QDX21_06105</name>
</gene>
<keyword evidence="2" id="KW-0812">Transmembrane</keyword>
<keyword evidence="2" id="KW-1133">Transmembrane helix</keyword>
<protein>
    <submittedName>
        <fullName evidence="3">Uncharacterized protein</fullName>
    </submittedName>
</protein>
<dbReference type="AlphaFoldDB" id="A0AAJ6ALC0"/>
<name>A0AAJ6ALC0_9MICC</name>
<feature type="compositionally biased region" description="Basic and acidic residues" evidence="1">
    <location>
        <begin position="63"/>
        <end position="87"/>
    </location>
</feature>
<dbReference type="EMBL" id="CP122566">
    <property type="protein sequence ID" value="WGH94354.1"/>
    <property type="molecule type" value="Genomic_DNA"/>
</dbReference>
<feature type="transmembrane region" description="Helical" evidence="2">
    <location>
        <begin position="34"/>
        <end position="52"/>
    </location>
</feature>
<sequence>MTTALQTAVLLAAEESNLRPGLDQEEVTPGIEGFLLTFLMVALSVVVIRMMVRSVRKVKLRSKTAEDMLVERNQPRLSEKQRQRPEIDELSPDRLGMMRKKYPGYLDSPPLEPQEPESGREHR</sequence>
<keyword evidence="4" id="KW-1185">Reference proteome</keyword>
<feature type="region of interest" description="Disordered" evidence="1">
    <location>
        <begin position="63"/>
        <end position="123"/>
    </location>
</feature>
<dbReference type="Proteomes" id="UP001224674">
    <property type="component" value="Chromosome"/>
</dbReference>
<proteinExistence type="predicted"/>
<organism evidence="3 4">
    <name type="scientific">Auritidibacter ignavus</name>
    <dbReference type="NCBI Taxonomy" id="678932"/>
    <lineage>
        <taxon>Bacteria</taxon>
        <taxon>Bacillati</taxon>
        <taxon>Actinomycetota</taxon>
        <taxon>Actinomycetes</taxon>
        <taxon>Micrococcales</taxon>
        <taxon>Micrococcaceae</taxon>
        <taxon>Auritidibacter</taxon>
    </lineage>
</organism>
<keyword evidence="2" id="KW-0472">Membrane</keyword>
<accession>A0AAJ6ALC0</accession>
<dbReference type="RefSeq" id="WP_110099627.1">
    <property type="nucleotide sequence ID" value="NZ_CP122561.1"/>
</dbReference>
<evidence type="ECO:0000313" key="3">
    <source>
        <dbReference type="EMBL" id="WGH94354.1"/>
    </source>
</evidence>
<evidence type="ECO:0000313" key="4">
    <source>
        <dbReference type="Proteomes" id="UP001224674"/>
    </source>
</evidence>
<evidence type="ECO:0000256" key="2">
    <source>
        <dbReference type="SAM" id="Phobius"/>
    </source>
</evidence>
<evidence type="ECO:0000256" key="1">
    <source>
        <dbReference type="SAM" id="MobiDB-lite"/>
    </source>
</evidence>
<dbReference type="GeneID" id="83695579"/>
<reference evidence="3 4" key="1">
    <citation type="submission" date="2023-03" db="EMBL/GenBank/DDBJ databases">
        <title>Complete genome sequences of several Auritidibacter ignavus strains isolated from ear infections.</title>
        <authorList>
            <person name="Baehr T."/>
            <person name="Baumhoegger A.M."/>
        </authorList>
    </citation>
    <scope>NUCLEOTIDE SEQUENCE [LARGE SCALE GENOMIC DNA]</scope>
    <source>
        <strain evidence="3 4">BABAE-6</strain>
    </source>
</reference>